<dbReference type="Proteomes" id="UP000093391">
    <property type="component" value="Chromosome"/>
</dbReference>
<dbReference type="OrthoDB" id="4448at2"/>
<protein>
    <recommendedName>
        <fullName evidence="11">Ligase</fullName>
    </recommendedName>
</protein>
<feature type="transmembrane region" description="Helical" evidence="5">
    <location>
        <begin position="79"/>
        <end position="96"/>
    </location>
</feature>
<evidence type="ECO:0000259" key="6">
    <source>
        <dbReference type="Pfam" id="PF04932"/>
    </source>
</evidence>
<organism evidence="9 10">
    <name type="scientific">Acinetobacter larvae</name>
    <dbReference type="NCBI Taxonomy" id="1789224"/>
    <lineage>
        <taxon>Bacteria</taxon>
        <taxon>Pseudomonadati</taxon>
        <taxon>Pseudomonadota</taxon>
        <taxon>Gammaproteobacteria</taxon>
        <taxon>Moraxellales</taxon>
        <taxon>Moraxellaceae</taxon>
        <taxon>Acinetobacter</taxon>
    </lineage>
</organism>
<feature type="domain" description="Protein glycosylation ligase" evidence="8">
    <location>
        <begin position="154"/>
        <end position="177"/>
    </location>
</feature>
<evidence type="ECO:0000259" key="7">
    <source>
        <dbReference type="Pfam" id="PF11846"/>
    </source>
</evidence>
<feature type="transmembrane region" description="Helical" evidence="5">
    <location>
        <begin position="33"/>
        <end position="51"/>
    </location>
</feature>
<feature type="transmembrane region" description="Helical" evidence="5">
    <location>
        <begin position="158"/>
        <end position="179"/>
    </location>
</feature>
<reference evidence="9 10" key="1">
    <citation type="submission" date="2016-08" db="EMBL/GenBank/DDBJ databases">
        <authorList>
            <person name="Seilhamer J.J."/>
        </authorList>
    </citation>
    <scope>NUCLEOTIDE SEQUENCE [LARGE SCALE GENOMIC DNA]</scope>
    <source>
        <strain evidence="9 10">BRTC-1</strain>
    </source>
</reference>
<dbReference type="EMBL" id="CP016895">
    <property type="protein sequence ID" value="AOA57080.1"/>
    <property type="molecule type" value="Genomic_DNA"/>
</dbReference>
<feature type="transmembrane region" description="Helical" evidence="5">
    <location>
        <begin position="186"/>
        <end position="202"/>
    </location>
</feature>
<feature type="domain" description="O-antigen ligase-related" evidence="6">
    <location>
        <begin position="192"/>
        <end position="343"/>
    </location>
</feature>
<feature type="transmembrane region" description="Helical" evidence="5">
    <location>
        <begin position="415"/>
        <end position="432"/>
    </location>
</feature>
<dbReference type="InterPro" id="IPR031726">
    <property type="entry name" value="PglL_A"/>
</dbReference>
<dbReference type="PANTHER" id="PTHR37422:SF13">
    <property type="entry name" value="LIPOPOLYSACCHARIDE BIOSYNTHESIS PROTEIN PA4999-RELATED"/>
    <property type="match status" value="1"/>
</dbReference>
<keyword evidence="3 5" id="KW-1133">Transmembrane helix</keyword>
<name>A0A1B2LVW1_9GAMM</name>
<dbReference type="InterPro" id="IPR051533">
    <property type="entry name" value="WaaL-like"/>
</dbReference>
<dbReference type="STRING" id="1789224.BFG52_01085"/>
<dbReference type="Pfam" id="PF11846">
    <property type="entry name" value="Wzy_C_2"/>
    <property type="match status" value="1"/>
</dbReference>
<evidence type="ECO:0000256" key="3">
    <source>
        <dbReference type="ARBA" id="ARBA00022989"/>
    </source>
</evidence>
<keyword evidence="4 5" id="KW-0472">Membrane</keyword>
<dbReference type="GO" id="GO:0016020">
    <property type="term" value="C:membrane"/>
    <property type="evidence" value="ECO:0007669"/>
    <property type="project" value="UniProtKB-SubCell"/>
</dbReference>
<evidence type="ECO:0000313" key="10">
    <source>
        <dbReference type="Proteomes" id="UP000093391"/>
    </source>
</evidence>
<feature type="transmembrane region" description="Helical" evidence="5">
    <location>
        <begin position="208"/>
        <end position="223"/>
    </location>
</feature>
<dbReference type="InterPro" id="IPR007016">
    <property type="entry name" value="O-antigen_ligase-rel_domated"/>
</dbReference>
<feature type="transmembrane region" description="Helical" evidence="5">
    <location>
        <begin position="361"/>
        <end position="379"/>
    </location>
</feature>
<feature type="domain" description="Virulence factor membrane-bound polymerase C-terminal" evidence="7">
    <location>
        <begin position="365"/>
        <end position="468"/>
    </location>
</feature>
<dbReference type="KEGG" id="ala:BFG52_01085"/>
<evidence type="ECO:0000259" key="8">
    <source>
        <dbReference type="Pfam" id="PF15864"/>
    </source>
</evidence>
<evidence type="ECO:0000313" key="9">
    <source>
        <dbReference type="EMBL" id="AOA57080.1"/>
    </source>
</evidence>
<evidence type="ECO:0000256" key="2">
    <source>
        <dbReference type="ARBA" id="ARBA00022692"/>
    </source>
</evidence>
<accession>A0A1B2LVW1</accession>
<dbReference type="Pfam" id="PF15864">
    <property type="entry name" value="PglL_A"/>
    <property type="match status" value="1"/>
</dbReference>
<feature type="transmembrane region" description="Helical" evidence="5">
    <location>
        <begin position="235"/>
        <end position="259"/>
    </location>
</feature>
<dbReference type="InterPro" id="IPR021797">
    <property type="entry name" value="Wzy_C_2"/>
</dbReference>
<dbReference type="AlphaFoldDB" id="A0A1B2LVW1"/>
<feature type="transmembrane region" description="Helical" evidence="5">
    <location>
        <begin position="117"/>
        <end position="138"/>
    </location>
</feature>
<keyword evidence="10" id="KW-1185">Reference proteome</keyword>
<comment type="subcellular location">
    <subcellularLocation>
        <location evidence="1">Membrane</location>
        <topology evidence="1">Multi-pass membrane protein</topology>
    </subcellularLocation>
</comment>
<evidence type="ECO:0000256" key="1">
    <source>
        <dbReference type="ARBA" id="ARBA00004141"/>
    </source>
</evidence>
<sequence length="541" mass="62155">MKALLLVLSAILFAWAWMVPVHRTPWTTFHSEILSFSAVLSICLIFVLRPLTIRKPQLIGAIFLLLPMGQWLFGQQLYLSNALLCTAYIVMFWLMIAMGDQLSQTTAARENLFKWGCLLLFVVALASCFIAMVQWLHLSPLYGPYMSALKGNRPYANFAQPNNFATFLTMGLLATLYCFEKRHLPAVWVSLFAALFIFSIALTQSRTSWVVALFLLLYCWGFRKRASLRIKPWQLLLGLTWFVLCVVYLPVITTTITTWTGQPITHTVSAVERASSGYLRLDMWKQSLIAIFQQPWFGYGWNQTGMAQIAAFDHYPSNEWYKSAHNIVLDLVIWNGIPIAIVLLSYLSLWMVWLQKGVRDVVSVFASLMVAAILIHALLEYPIHYAYFLLPMGFLLGVIQAQYPKLPAWTLPRPVMALWIVIVVVCMTVFSLDYTRYKTLNIAASNGQLSSKDQHSIVLLDQFKQRLWWLNTDPYQKRSIEEIQYIQRMVAQSASYYDLLKYAKVLFANGQVQEARHQIWIINTLHNKNISLQDLEQKTTS</sequence>
<dbReference type="PANTHER" id="PTHR37422">
    <property type="entry name" value="TEICHURONIC ACID BIOSYNTHESIS PROTEIN TUAE"/>
    <property type="match status" value="1"/>
</dbReference>
<dbReference type="Pfam" id="PF04932">
    <property type="entry name" value="Wzy_C"/>
    <property type="match status" value="1"/>
</dbReference>
<gene>
    <name evidence="9" type="ORF">BFG52_01085</name>
</gene>
<keyword evidence="2 5" id="KW-0812">Transmembrane</keyword>
<dbReference type="RefSeq" id="WP_067551429.1">
    <property type="nucleotide sequence ID" value="NZ_CP016895.1"/>
</dbReference>
<evidence type="ECO:0008006" key="11">
    <source>
        <dbReference type="Google" id="ProtNLM"/>
    </source>
</evidence>
<evidence type="ECO:0000256" key="4">
    <source>
        <dbReference type="ARBA" id="ARBA00023136"/>
    </source>
</evidence>
<feature type="transmembrane region" description="Helical" evidence="5">
    <location>
        <begin position="331"/>
        <end position="354"/>
    </location>
</feature>
<proteinExistence type="predicted"/>
<evidence type="ECO:0000256" key="5">
    <source>
        <dbReference type="SAM" id="Phobius"/>
    </source>
</evidence>